<dbReference type="SUPFAM" id="SSF53474">
    <property type="entry name" value="alpha/beta-Hydrolases"/>
    <property type="match status" value="1"/>
</dbReference>
<evidence type="ECO:0000256" key="1">
    <source>
        <dbReference type="ARBA" id="ARBA00005964"/>
    </source>
</evidence>
<name>A0A1I8B2M5_MELHA</name>
<dbReference type="GO" id="GO:0019695">
    <property type="term" value="P:choline metabolic process"/>
    <property type="evidence" value="ECO:0007669"/>
    <property type="project" value="TreeGrafter"/>
</dbReference>
<evidence type="ECO:0000313" key="5">
    <source>
        <dbReference type="Proteomes" id="UP000095281"/>
    </source>
</evidence>
<dbReference type="InterPro" id="IPR002018">
    <property type="entry name" value="CarbesteraseB"/>
</dbReference>
<dbReference type="GO" id="GO:0006581">
    <property type="term" value="P:acetylcholine catabolic process"/>
    <property type="evidence" value="ECO:0007669"/>
    <property type="project" value="TreeGrafter"/>
</dbReference>
<dbReference type="InterPro" id="IPR029058">
    <property type="entry name" value="AB_hydrolase_fold"/>
</dbReference>
<dbReference type="GO" id="GO:0005615">
    <property type="term" value="C:extracellular space"/>
    <property type="evidence" value="ECO:0007669"/>
    <property type="project" value="TreeGrafter"/>
</dbReference>
<evidence type="ECO:0000256" key="3">
    <source>
        <dbReference type="ARBA" id="ARBA00022801"/>
    </source>
</evidence>
<dbReference type="AlphaFoldDB" id="A0A1I8B2M5"/>
<feature type="domain" description="Carboxylesterase type B" evidence="4">
    <location>
        <begin position="16"/>
        <end position="63"/>
    </location>
</feature>
<reference evidence="6" key="1">
    <citation type="submission" date="2016-11" db="UniProtKB">
        <authorList>
            <consortium name="WormBaseParasite"/>
        </authorList>
    </citation>
    <scope>IDENTIFICATION</scope>
</reference>
<dbReference type="Gene3D" id="3.40.50.1820">
    <property type="entry name" value="alpha/beta hydrolase"/>
    <property type="match status" value="1"/>
</dbReference>
<dbReference type="Pfam" id="PF00135">
    <property type="entry name" value="COesterase"/>
    <property type="match status" value="1"/>
</dbReference>
<dbReference type="PANTHER" id="PTHR43918:SF15">
    <property type="entry name" value="CARBOXYLIC ESTER HYDROLASE"/>
    <property type="match status" value="1"/>
</dbReference>
<evidence type="ECO:0000256" key="2">
    <source>
        <dbReference type="ARBA" id="ARBA00022487"/>
    </source>
</evidence>
<evidence type="ECO:0000259" key="4">
    <source>
        <dbReference type="Pfam" id="PF00135"/>
    </source>
</evidence>
<dbReference type="PANTHER" id="PTHR43918">
    <property type="entry name" value="ACETYLCHOLINESTERASE"/>
    <property type="match status" value="1"/>
</dbReference>
<protein>
    <submittedName>
        <fullName evidence="6">COesterase domain-containing protein</fullName>
    </submittedName>
</protein>
<keyword evidence="5" id="KW-1185">Reference proteome</keyword>
<dbReference type="InterPro" id="IPR050654">
    <property type="entry name" value="AChE-related_enzymes"/>
</dbReference>
<sequence length="68" mass="7571">MFPDFPGAEMWNPPNDIDEDCLAMNIWVPEQHDGTVLVWIYGGGFYSGSPSLDLYDGRVLAVQEHADA</sequence>
<organism evidence="5 6">
    <name type="scientific">Meloidogyne hapla</name>
    <name type="common">Root-knot nematode worm</name>
    <dbReference type="NCBI Taxonomy" id="6305"/>
    <lineage>
        <taxon>Eukaryota</taxon>
        <taxon>Metazoa</taxon>
        <taxon>Ecdysozoa</taxon>
        <taxon>Nematoda</taxon>
        <taxon>Chromadorea</taxon>
        <taxon>Rhabditida</taxon>
        <taxon>Tylenchina</taxon>
        <taxon>Tylenchomorpha</taxon>
        <taxon>Tylenchoidea</taxon>
        <taxon>Meloidogynidae</taxon>
        <taxon>Meloidogyninae</taxon>
        <taxon>Meloidogyne</taxon>
    </lineage>
</organism>
<dbReference type="GO" id="GO:0005886">
    <property type="term" value="C:plasma membrane"/>
    <property type="evidence" value="ECO:0007669"/>
    <property type="project" value="TreeGrafter"/>
</dbReference>
<keyword evidence="2" id="KW-0719">Serine esterase</keyword>
<proteinExistence type="inferred from homology"/>
<comment type="similarity">
    <text evidence="1">Belongs to the type-B carboxylesterase/lipase family.</text>
</comment>
<dbReference type="WBParaSite" id="MhA1_Contig130.frz3.gene25">
    <property type="protein sequence ID" value="MhA1_Contig130.frz3.gene25"/>
    <property type="gene ID" value="MhA1_Contig130.frz3.gene25"/>
</dbReference>
<dbReference type="OMA" id="CLAMNIW"/>
<dbReference type="GO" id="GO:0003990">
    <property type="term" value="F:acetylcholinesterase activity"/>
    <property type="evidence" value="ECO:0007669"/>
    <property type="project" value="TreeGrafter"/>
</dbReference>
<evidence type="ECO:0000313" key="6">
    <source>
        <dbReference type="WBParaSite" id="MhA1_Contig130.frz3.gene25"/>
    </source>
</evidence>
<keyword evidence="3" id="KW-0378">Hydrolase</keyword>
<dbReference type="Proteomes" id="UP000095281">
    <property type="component" value="Unplaced"/>
</dbReference>
<accession>A0A1I8B2M5</accession>